<dbReference type="Proteomes" id="UP000549394">
    <property type="component" value="Unassembled WGS sequence"/>
</dbReference>
<keyword evidence="3" id="KW-1185">Reference proteome</keyword>
<dbReference type="SUPFAM" id="SSF51735">
    <property type="entry name" value="NAD(P)-binding Rossmann-fold domains"/>
    <property type="match status" value="1"/>
</dbReference>
<dbReference type="CDD" id="cd05327">
    <property type="entry name" value="retinol-DH_like_SDR_c_like"/>
    <property type="match status" value="1"/>
</dbReference>
<dbReference type="Gene3D" id="3.40.50.720">
    <property type="entry name" value="NAD(P)-binding Rossmann-like Domain"/>
    <property type="match status" value="1"/>
</dbReference>
<dbReference type="PRINTS" id="PR00081">
    <property type="entry name" value="GDHRDH"/>
</dbReference>
<keyword evidence="1" id="KW-0560">Oxidoreductase</keyword>
<reference evidence="2 3" key="1">
    <citation type="submission" date="2020-08" db="EMBL/GenBank/DDBJ databases">
        <authorList>
            <person name="Hejnol A."/>
        </authorList>
    </citation>
    <scope>NUCLEOTIDE SEQUENCE [LARGE SCALE GENOMIC DNA]</scope>
</reference>
<gene>
    <name evidence="2" type="ORF">DGYR_LOCUS8529</name>
</gene>
<proteinExistence type="predicted"/>
<dbReference type="OrthoDB" id="191139at2759"/>
<dbReference type="InterPro" id="IPR002347">
    <property type="entry name" value="SDR_fam"/>
</dbReference>
<evidence type="ECO:0000256" key="1">
    <source>
        <dbReference type="ARBA" id="ARBA00023002"/>
    </source>
</evidence>
<organism evidence="2 3">
    <name type="scientific">Dimorphilus gyrociliatus</name>
    <dbReference type="NCBI Taxonomy" id="2664684"/>
    <lineage>
        <taxon>Eukaryota</taxon>
        <taxon>Metazoa</taxon>
        <taxon>Spiralia</taxon>
        <taxon>Lophotrochozoa</taxon>
        <taxon>Annelida</taxon>
        <taxon>Polychaeta</taxon>
        <taxon>Polychaeta incertae sedis</taxon>
        <taxon>Dinophilidae</taxon>
        <taxon>Dimorphilus</taxon>
    </lineage>
</organism>
<name>A0A7I8W0Z9_9ANNE</name>
<dbReference type="InterPro" id="IPR036291">
    <property type="entry name" value="NAD(P)-bd_dom_sf"/>
</dbReference>
<dbReference type="PANTHER" id="PTHR43157">
    <property type="entry name" value="PHOSPHATIDYLINOSITOL-GLYCAN BIOSYNTHESIS CLASS F PROTEIN-RELATED"/>
    <property type="match status" value="1"/>
</dbReference>
<dbReference type="EMBL" id="CAJFCJ010000012">
    <property type="protein sequence ID" value="CAD5120425.1"/>
    <property type="molecule type" value="Genomic_DNA"/>
</dbReference>
<dbReference type="GO" id="GO:0016491">
    <property type="term" value="F:oxidoreductase activity"/>
    <property type="evidence" value="ECO:0007669"/>
    <property type="project" value="UniProtKB-KW"/>
</dbReference>
<protein>
    <submittedName>
        <fullName evidence="2">DgyrCDS8992</fullName>
    </submittedName>
</protein>
<sequence>MATMFYHVFTNPEFRAAAQFEHEIKEHAICKSDVRLDGKVALVTGGTSGIGKECVREFVRRGAKVILPCRYRPKGKAAKEEIENDTGKFGQVILMDLDLSSMKSVRKFADQFNKQESRLDILINNGGIMKALNTHTSEGFETIIATNYLGHFLLTHLLMDLLKKSAPSRIINVSSSAHFSGTDMMFKDFHIKSGCFGPSNFYLYCRSKAANVMHARQLQELYGNLGVTAYSCHPGTVHTEITRYYTFLNDFSSYILFKTLDCWNPMVQIGKTPKQGSQTPLYCSLQRGLESKAGRYFVECEEYEMSKLCNDDKACKVLWDFTKKELGIE</sequence>
<evidence type="ECO:0000313" key="2">
    <source>
        <dbReference type="EMBL" id="CAD5120425.1"/>
    </source>
</evidence>
<comment type="caution">
    <text evidence="2">The sequence shown here is derived from an EMBL/GenBank/DDBJ whole genome shotgun (WGS) entry which is preliminary data.</text>
</comment>
<dbReference type="PANTHER" id="PTHR43157:SF31">
    <property type="entry name" value="PHOSPHATIDYLINOSITOL-GLYCAN BIOSYNTHESIS CLASS F PROTEIN"/>
    <property type="match status" value="1"/>
</dbReference>
<dbReference type="Pfam" id="PF00106">
    <property type="entry name" value="adh_short"/>
    <property type="match status" value="1"/>
</dbReference>
<dbReference type="AlphaFoldDB" id="A0A7I8W0Z9"/>
<accession>A0A7I8W0Z9</accession>
<evidence type="ECO:0000313" key="3">
    <source>
        <dbReference type="Proteomes" id="UP000549394"/>
    </source>
</evidence>